<sequence length="216" mass="22340">MTERSGRPGAAMVDGVRRCRACSRRRCPVEFVLTLVVVLVVLAGLVTTALVLATRRAVRAVQGSRAVRHGRELSQLAGTAVAVVRNPARADRTAAALAARVTGASMTLHREVDAARRAGVHLGEVPDVLPRLVAEGSALSRALRAEVGAPSAHGPRLADAARAHLAAVGEVTAAVRASAALPAAHGSVSAEASRVAAGLQCYSDAYLELVERDRTA</sequence>
<organism evidence="2 3">
    <name type="scientific">Klenkia brasiliensis</name>
    <dbReference type="NCBI Taxonomy" id="333142"/>
    <lineage>
        <taxon>Bacteria</taxon>
        <taxon>Bacillati</taxon>
        <taxon>Actinomycetota</taxon>
        <taxon>Actinomycetes</taxon>
        <taxon>Geodermatophilales</taxon>
        <taxon>Geodermatophilaceae</taxon>
        <taxon>Klenkia</taxon>
    </lineage>
</organism>
<dbReference type="EMBL" id="FNCF01000001">
    <property type="protein sequence ID" value="SDF60828.1"/>
    <property type="molecule type" value="Genomic_DNA"/>
</dbReference>
<keyword evidence="1" id="KW-0812">Transmembrane</keyword>
<keyword evidence="1" id="KW-0472">Membrane</keyword>
<feature type="transmembrane region" description="Helical" evidence="1">
    <location>
        <begin position="31"/>
        <end position="53"/>
    </location>
</feature>
<proteinExistence type="predicted"/>
<accession>A0A1G7MG61</accession>
<name>A0A1G7MG61_9ACTN</name>
<gene>
    <name evidence="2" type="ORF">SAMN05660324_0629</name>
</gene>
<dbReference type="Proteomes" id="UP000198863">
    <property type="component" value="Unassembled WGS sequence"/>
</dbReference>
<evidence type="ECO:0000313" key="2">
    <source>
        <dbReference type="EMBL" id="SDF60828.1"/>
    </source>
</evidence>
<keyword evidence="3" id="KW-1185">Reference proteome</keyword>
<keyword evidence="1" id="KW-1133">Transmembrane helix</keyword>
<protein>
    <submittedName>
        <fullName evidence="2">Uncharacterized protein</fullName>
    </submittedName>
</protein>
<reference evidence="3" key="1">
    <citation type="submission" date="2016-10" db="EMBL/GenBank/DDBJ databases">
        <authorList>
            <person name="Varghese N."/>
            <person name="Submissions S."/>
        </authorList>
    </citation>
    <scope>NUCLEOTIDE SEQUENCE [LARGE SCALE GENOMIC DNA]</scope>
    <source>
        <strain evidence="3">DSM 44526</strain>
    </source>
</reference>
<evidence type="ECO:0000256" key="1">
    <source>
        <dbReference type="SAM" id="Phobius"/>
    </source>
</evidence>
<dbReference type="AlphaFoldDB" id="A0A1G7MG61"/>
<evidence type="ECO:0000313" key="3">
    <source>
        <dbReference type="Proteomes" id="UP000198863"/>
    </source>
</evidence>